<dbReference type="AlphaFoldDB" id="A0A1M4ZM67"/>
<evidence type="ECO:0000259" key="5">
    <source>
        <dbReference type="Pfam" id="PF03544"/>
    </source>
</evidence>
<evidence type="ECO:0000256" key="3">
    <source>
        <dbReference type="ARBA" id="ARBA00022989"/>
    </source>
</evidence>
<evidence type="ECO:0000313" key="6">
    <source>
        <dbReference type="EMBL" id="SHF18902.1"/>
    </source>
</evidence>
<gene>
    <name evidence="6" type="ORF">SAMN02745190_02066</name>
</gene>
<dbReference type="InterPro" id="IPR037682">
    <property type="entry name" value="TonB_C"/>
</dbReference>
<keyword evidence="3" id="KW-1133">Transmembrane helix</keyword>
<dbReference type="GO" id="GO:0055085">
    <property type="term" value="P:transmembrane transport"/>
    <property type="evidence" value="ECO:0007669"/>
    <property type="project" value="InterPro"/>
</dbReference>
<dbReference type="Proteomes" id="UP000184404">
    <property type="component" value="Unassembled WGS sequence"/>
</dbReference>
<evidence type="ECO:0000256" key="2">
    <source>
        <dbReference type="ARBA" id="ARBA00022692"/>
    </source>
</evidence>
<dbReference type="GO" id="GO:0016020">
    <property type="term" value="C:membrane"/>
    <property type="evidence" value="ECO:0007669"/>
    <property type="project" value="UniProtKB-SubCell"/>
</dbReference>
<sequence length="232" mass="25227">MDYPSHWRMAYLAAFFAHLAVWLFMSLAMPHLLRSIPEPPLEQEIEWTDMAAFPGELPAGGQDKGEVFDIPAQETAELPEAKPAVEEVITPEDSPELVTDEEPVVAATEKEAMEKLRKAEKEGRDTKTIILSGGGGGSGSGAIMAENARLLKSFYPAPGTVSFGGRVSVSARIGVDGRVKSTKIKITSGRPLVDAVAMSAARHWVYKPATDRHGKPMECDAIIIIPFERLKE</sequence>
<keyword evidence="4" id="KW-0472">Membrane</keyword>
<dbReference type="NCBIfam" id="TIGR01352">
    <property type="entry name" value="tonB_Cterm"/>
    <property type="match status" value="1"/>
</dbReference>
<dbReference type="SUPFAM" id="SSF74653">
    <property type="entry name" value="TolA/TonB C-terminal domain"/>
    <property type="match status" value="1"/>
</dbReference>
<comment type="subcellular location">
    <subcellularLocation>
        <location evidence="1">Membrane</location>
        <topology evidence="1">Single-pass membrane protein</topology>
    </subcellularLocation>
</comment>
<evidence type="ECO:0000256" key="1">
    <source>
        <dbReference type="ARBA" id="ARBA00004167"/>
    </source>
</evidence>
<protein>
    <submittedName>
        <fullName evidence="6">Outer membrane transport energization protein TonB</fullName>
    </submittedName>
</protein>
<dbReference type="Pfam" id="PF03544">
    <property type="entry name" value="TonB_C"/>
    <property type="match status" value="1"/>
</dbReference>
<reference evidence="6 7" key="1">
    <citation type="submission" date="2016-11" db="EMBL/GenBank/DDBJ databases">
        <authorList>
            <person name="Jaros S."/>
            <person name="Januszkiewicz K."/>
            <person name="Wedrychowicz H."/>
        </authorList>
    </citation>
    <scope>NUCLEOTIDE SEQUENCE [LARGE SCALE GENOMIC DNA]</scope>
    <source>
        <strain evidence="6 7">DSM 10502</strain>
    </source>
</reference>
<dbReference type="RefSeq" id="WP_072936186.1">
    <property type="nucleotide sequence ID" value="NZ_FQUG01000008.1"/>
</dbReference>
<dbReference type="InterPro" id="IPR006260">
    <property type="entry name" value="TonB/TolA_C"/>
</dbReference>
<proteinExistence type="predicted"/>
<keyword evidence="7" id="KW-1185">Reference proteome</keyword>
<keyword evidence="2" id="KW-0812">Transmembrane</keyword>
<evidence type="ECO:0000313" key="7">
    <source>
        <dbReference type="Proteomes" id="UP000184404"/>
    </source>
</evidence>
<accession>A0A1M4ZM67</accession>
<dbReference type="OrthoDB" id="1680438at2"/>
<dbReference type="STRING" id="1123243.SAMN02745190_02066"/>
<name>A0A1M4ZM67_9FIRM</name>
<evidence type="ECO:0000256" key="4">
    <source>
        <dbReference type="ARBA" id="ARBA00023136"/>
    </source>
</evidence>
<organism evidence="6 7">
    <name type="scientific">Schwartzia succinivorans DSM 10502</name>
    <dbReference type="NCBI Taxonomy" id="1123243"/>
    <lineage>
        <taxon>Bacteria</taxon>
        <taxon>Bacillati</taxon>
        <taxon>Bacillota</taxon>
        <taxon>Negativicutes</taxon>
        <taxon>Selenomonadales</taxon>
        <taxon>Selenomonadaceae</taxon>
        <taxon>Schwartzia</taxon>
    </lineage>
</organism>
<dbReference type="EMBL" id="FQUG01000008">
    <property type="protein sequence ID" value="SHF18902.1"/>
    <property type="molecule type" value="Genomic_DNA"/>
</dbReference>
<feature type="domain" description="TonB C-terminal" evidence="5">
    <location>
        <begin position="165"/>
        <end position="227"/>
    </location>
</feature>
<dbReference type="Gene3D" id="3.30.1150.10">
    <property type="match status" value="1"/>
</dbReference>